<organism evidence="2 3">
    <name type="scientific">Pseudonocardia broussonetiae</name>
    <dbReference type="NCBI Taxonomy" id="2736640"/>
    <lineage>
        <taxon>Bacteria</taxon>
        <taxon>Bacillati</taxon>
        <taxon>Actinomycetota</taxon>
        <taxon>Actinomycetes</taxon>
        <taxon>Pseudonocardiales</taxon>
        <taxon>Pseudonocardiaceae</taxon>
        <taxon>Pseudonocardia</taxon>
    </lineage>
</organism>
<evidence type="ECO:0000259" key="1">
    <source>
        <dbReference type="SMART" id="SM00860"/>
    </source>
</evidence>
<proteinExistence type="predicted"/>
<dbReference type="RefSeq" id="WP_172164108.1">
    <property type="nucleotide sequence ID" value="NZ_CP053564.1"/>
</dbReference>
<dbReference type="InterPro" id="IPR037883">
    <property type="entry name" value="Knr4/Smi1-like_sf"/>
</dbReference>
<reference evidence="2 3" key="1">
    <citation type="submission" date="2020-05" db="EMBL/GenBank/DDBJ databases">
        <authorList>
            <person name="Mo P."/>
        </authorList>
    </citation>
    <scope>NUCLEOTIDE SEQUENCE [LARGE SCALE GENOMIC DNA]</scope>
    <source>
        <strain evidence="2 3">Gen01</strain>
    </source>
</reference>
<dbReference type="InterPro" id="IPR051873">
    <property type="entry name" value="KNR4/SMI1_regulator"/>
</dbReference>
<gene>
    <name evidence="2" type="ORF">HOP40_27830</name>
</gene>
<dbReference type="KEGG" id="pbro:HOP40_27830"/>
<dbReference type="Pfam" id="PF09346">
    <property type="entry name" value="SMI1_KNR4"/>
    <property type="match status" value="1"/>
</dbReference>
<dbReference type="AlphaFoldDB" id="A0A6M6JPG6"/>
<dbReference type="EMBL" id="CP053564">
    <property type="protein sequence ID" value="QJY49100.1"/>
    <property type="molecule type" value="Genomic_DNA"/>
</dbReference>
<dbReference type="Proteomes" id="UP000505377">
    <property type="component" value="Chromosome"/>
</dbReference>
<feature type="domain" description="Knr4/Smi1-like" evidence="1">
    <location>
        <begin position="29"/>
        <end position="174"/>
    </location>
</feature>
<keyword evidence="3" id="KW-1185">Reference proteome</keyword>
<accession>A0A6M6JPG6</accession>
<dbReference type="SUPFAM" id="SSF160631">
    <property type="entry name" value="SMI1/KNR4-like"/>
    <property type="match status" value="1"/>
</dbReference>
<evidence type="ECO:0000313" key="2">
    <source>
        <dbReference type="EMBL" id="QJY49100.1"/>
    </source>
</evidence>
<sequence length="198" mass="20763">MDDLTAAWTAWTMALAAAGFDVGPHLNAPADAGAVAAAQESSGVRFPAELVALYALADGQGPSPEAPQAFPHHRFLPVAQARTAWGGWDDLLRHEGPSGTAAHAEYVTVRPGDPVRRAYWLAGWWPLAEDGGGNVLVVDTDPAPGGTVGQVVVAGPDEDERRVLAPGVAAYLRALAAADLETEEVDEGVVWWDARGLR</sequence>
<evidence type="ECO:0000313" key="3">
    <source>
        <dbReference type="Proteomes" id="UP000505377"/>
    </source>
</evidence>
<dbReference type="PANTHER" id="PTHR47432">
    <property type="entry name" value="CELL WALL ASSEMBLY REGULATOR SMI1"/>
    <property type="match status" value="1"/>
</dbReference>
<dbReference type="InterPro" id="IPR018958">
    <property type="entry name" value="Knr4/Smi1-like_dom"/>
</dbReference>
<dbReference type="SMART" id="SM00860">
    <property type="entry name" value="SMI1_KNR4"/>
    <property type="match status" value="1"/>
</dbReference>
<name>A0A6M6JPG6_9PSEU</name>
<protein>
    <recommendedName>
        <fullName evidence="1">Knr4/Smi1-like domain-containing protein</fullName>
    </recommendedName>
</protein>
<dbReference type="PANTHER" id="PTHR47432:SF1">
    <property type="entry name" value="CELL WALL ASSEMBLY REGULATOR SMI1"/>
    <property type="match status" value="1"/>
</dbReference>